<dbReference type="AlphaFoldDB" id="A0AAD4G6Y3"/>
<feature type="compositionally biased region" description="Low complexity" evidence="1">
    <location>
        <begin position="40"/>
        <end position="54"/>
    </location>
</feature>
<protein>
    <submittedName>
        <fullName evidence="2">Uncharacterized protein</fullName>
    </submittedName>
</protein>
<sequence length="97" mass="10463">MAYPDLFPIAELISASMTISRDEALGDALNSGIPGTTNDSCRPSKSVSSSPTLHSARHFSRPWQVHQNPRLDQMVWSRLGSQTKGLSAVTAGVRIPT</sequence>
<name>A0AAD4G6Y3_BOLED</name>
<reference evidence="2" key="2">
    <citation type="journal article" date="2020" name="Nat. Commun.">
        <title>Large-scale genome sequencing of mycorrhizal fungi provides insights into the early evolution of symbiotic traits.</title>
        <authorList>
            <person name="Miyauchi S."/>
            <person name="Kiss E."/>
            <person name="Kuo A."/>
            <person name="Drula E."/>
            <person name="Kohler A."/>
            <person name="Sanchez-Garcia M."/>
            <person name="Morin E."/>
            <person name="Andreopoulos B."/>
            <person name="Barry K.W."/>
            <person name="Bonito G."/>
            <person name="Buee M."/>
            <person name="Carver A."/>
            <person name="Chen C."/>
            <person name="Cichocki N."/>
            <person name="Clum A."/>
            <person name="Culley D."/>
            <person name="Crous P.W."/>
            <person name="Fauchery L."/>
            <person name="Girlanda M."/>
            <person name="Hayes R.D."/>
            <person name="Keri Z."/>
            <person name="LaButti K."/>
            <person name="Lipzen A."/>
            <person name="Lombard V."/>
            <person name="Magnuson J."/>
            <person name="Maillard F."/>
            <person name="Murat C."/>
            <person name="Nolan M."/>
            <person name="Ohm R.A."/>
            <person name="Pangilinan J."/>
            <person name="Pereira M.F."/>
            <person name="Perotto S."/>
            <person name="Peter M."/>
            <person name="Pfister S."/>
            <person name="Riley R."/>
            <person name="Sitrit Y."/>
            <person name="Stielow J.B."/>
            <person name="Szollosi G."/>
            <person name="Zifcakova L."/>
            <person name="Stursova M."/>
            <person name="Spatafora J.W."/>
            <person name="Tedersoo L."/>
            <person name="Vaario L.M."/>
            <person name="Yamada A."/>
            <person name="Yan M."/>
            <person name="Wang P."/>
            <person name="Xu J."/>
            <person name="Bruns T."/>
            <person name="Baldrian P."/>
            <person name="Vilgalys R."/>
            <person name="Dunand C."/>
            <person name="Henrissat B."/>
            <person name="Grigoriev I.V."/>
            <person name="Hibbett D."/>
            <person name="Nagy L.G."/>
            <person name="Martin F.M."/>
        </authorList>
    </citation>
    <scope>NUCLEOTIDE SEQUENCE</scope>
    <source>
        <strain evidence="2">BED1</strain>
    </source>
</reference>
<reference evidence="2" key="1">
    <citation type="submission" date="2019-10" db="EMBL/GenBank/DDBJ databases">
        <authorList>
            <consortium name="DOE Joint Genome Institute"/>
            <person name="Kuo A."/>
            <person name="Miyauchi S."/>
            <person name="Kiss E."/>
            <person name="Drula E."/>
            <person name="Kohler A."/>
            <person name="Sanchez-Garcia M."/>
            <person name="Andreopoulos B."/>
            <person name="Barry K.W."/>
            <person name="Bonito G."/>
            <person name="Buee M."/>
            <person name="Carver A."/>
            <person name="Chen C."/>
            <person name="Cichocki N."/>
            <person name="Clum A."/>
            <person name="Culley D."/>
            <person name="Crous P.W."/>
            <person name="Fauchery L."/>
            <person name="Girlanda M."/>
            <person name="Hayes R."/>
            <person name="Keri Z."/>
            <person name="LaButti K."/>
            <person name="Lipzen A."/>
            <person name="Lombard V."/>
            <person name="Magnuson J."/>
            <person name="Maillard F."/>
            <person name="Morin E."/>
            <person name="Murat C."/>
            <person name="Nolan M."/>
            <person name="Ohm R."/>
            <person name="Pangilinan J."/>
            <person name="Pereira M."/>
            <person name="Perotto S."/>
            <person name="Peter M."/>
            <person name="Riley R."/>
            <person name="Sitrit Y."/>
            <person name="Stielow B."/>
            <person name="Szollosi G."/>
            <person name="Zifcakova L."/>
            <person name="Stursova M."/>
            <person name="Spatafora J.W."/>
            <person name="Tedersoo L."/>
            <person name="Vaario L.-M."/>
            <person name="Yamada A."/>
            <person name="Yan M."/>
            <person name="Wang P."/>
            <person name="Xu J."/>
            <person name="Bruns T."/>
            <person name="Baldrian P."/>
            <person name="Vilgalys R."/>
            <person name="Henrissat B."/>
            <person name="Grigoriev I.V."/>
            <person name="Hibbett D."/>
            <person name="Nagy L.G."/>
            <person name="Martin F.M."/>
        </authorList>
    </citation>
    <scope>NUCLEOTIDE SEQUENCE</scope>
    <source>
        <strain evidence="2">BED1</strain>
    </source>
</reference>
<evidence type="ECO:0000313" key="3">
    <source>
        <dbReference type="Proteomes" id="UP001194468"/>
    </source>
</evidence>
<gene>
    <name evidence="2" type="ORF">L210DRAFT_953828</name>
</gene>
<evidence type="ECO:0000256" key="1">
    <source>
        <dbReference type="SAM" id="MobiDB-lite"/>
    </source>
</evidence>
<proteinExistence type="predicted"/>
<dbReference type="Proteomes" id="UP001194468">
    <property type="component" value="Unassembled WGS sequence"/>
</dbReference>
<keyword evidence="3" id="KW-1185">Reference proteome</keyword>
<dbReference type="EMBL" id="WHUW01000109">
    <property type="protein sequence ID" value="KAF8423954.1"/>
    <property type="molecule type" value="Genomic_DNA"/>
</dbReference>
<feature type="region of interest" description="Disordered" evidence="1">
    <location>
        <begin position="30"/>
        <end position="61"/>
    </location>
</feature>
<evidence type="ECO:0000313" key="2">
    <source>
        <dbReference type="EMBL" id="KAF8423954.1"/>
    </source>
</evidence>
<organism evidence="2 3">
    <name type="scientific">Boletus edulis BED1</name>
    <dbReference type="NCBI Taxonomy" id="1328754"/>
    <lineage>
        <taxon>Eukaryota</taxon>
        <taxon>Fungi</taxon>
        <taxon>Dikarya</taxon>
        <taxon>Basidiomycota</taxon>
        <taxon>Agaricomycotina</taxon>
        <taxon>Agaricomycetes</taxon>
        <taxon>Agaricomycetidae</taxon>
        <taxon>Boletales</taxon>
        <taxon>Boletineae</taxon>
        <taxon>Boletaceae</taxon>
        <taxon>Boletoideae</taxon>
        <taxon>Boletus</taxon>
    </lineage>
</organism>
<comment type="caution">
    <text evidence="2">The sequence shown here is derived from an EMBL/GenBank/DDBJ whole genome shotgun (WGS) entry which is preliminary data.</text>
</comment>
<accession>A0AAD4G6Y3</accession>